<keyword evidence="1" id="KW-0175">Coiled coil</keyword>
<feature type="region of interest" description="Disordered" evidence="2">
    <location>
        <begin position="133"/>
        <end position="165"/>
    </location>
</feature>
<dbReference type="EMBL" id="KZ451923">
    <property type="protein sequence ID" value="PKA61863.1"/>
    <property type="molecule type" value="Genomic_DNA"/>
</dbReference>
<dbReference type="Proteomes" id="UP000236161">
    <property type="component" value="Unassembled WGS sequence"/>
</dbReference>
<protein>
    <submittedName>
        <fullName evidence="3">Uncharacterized protein</fullName>
    </submittedName>
</protein>
<evidence type="ECO:0000256" key="1">
    <source>
        <dbReference type="SAM" id="Coils"/>
    </source>
</evidence>
<feature type="coiled-coil region" evidence="1">
    <location>
        <begin position="38"/>
        <end position="86"/>
    </location>
</feature>
<evidence type="ECO:0000313" key="3">
    <source>
        <dbReference type="EMBL" id="PKA61863.1"/>
    </source>
</evidence>
<feature type="compositionally biased region" description="Polar residues" evidence="2">
    <location>
        <begin position="133"/>
        <end position="148"/>
    </location>
</feature>
<evidence type="ECO:0000256" key="2">
    <source>
        <dbReference type="SAM" id="MobiDB-lite"/>
    </source>
</evidence>
<dbReference type="STRING" id="1088818.A0A2I0B238"/>
<accession>A0A2I0B238</accession>
<dbReference type="OrthoDB" id="1939750at2759"/>
<evidence type="ECO:0000313" key="4">
    <source>
        <dbReference type="Proteomes" id="UP000236161"/>
    </source>
</evidence>
<reference evidence="3 4" key="1">
    <citation type="journal article" date="2017" name="Nature">
        <title>The Apostasia genome and the evolution of orchids.</title>
        <authorList>
            <person name="Zhang G.Q."/>
            <person name="Liu K.W."/>
            <person name="Li Z."/>
            <person name="Lohaus R."/>
            <person name="Hsiao Y.Y."/>
            <person name="Niu S.C."/>
            <person name="Wang J.Y."/>
            <person name="Lin Y.C."/>
            <person name="Xu Q."/>
            <person name="Chen L.J."/>
            <person name="Yoshida K."/>
            <person name="Fujiwara S."/>
            <person name="Wang Z.W."/>
            <person name="Zhang Y.Q."/>
            <person name="Mitsuda N."/>
            <person name="Wang M."/>
            <person name="Liu G.H."/>
            <person name="Pecoraro L."/>
            <person name="Huang H.X."/>
            <person name="Xiao X.J."/>
            <person name="Lin M."/>
            <person name="Wu X.Y."/>
            <person name="Wu W.L."/>
            <person name="Chen Y.Y."/>
            <person name="Chang S.B."/>
            <person name="Sakamoto S."/>
            <person name="Ohme-Takagi M."/>
            <person name="Yagi M."/>
            <person name="Zeng S.J."/>
            <person name="Shen C.Y."/>
            <person name="Yeh C.M."/>
            <person name="Luo Y.B."/>
            <person name="Tsai W.C."/>
            <person name="Van de Peer Y."/>
            <person name="Liu Z.J."/>
        </authorList>
    </citation>
    <scope>NUCLEOTIDE SEQUENCE [LARGE SCALE GENOMIC DNA]</scope>
    <source>
        <strain evidence="4">cv. Shenzhen</strain>
        <tissue evidence="3">Stem</tissue>
    </source>
</reference>
<organism evidence="3 4">
    <name type="scientific">Apostasia shenzhenica</name>
    <dbReference type="NCBI Taxonomy" id="1088818"/>
    <lineage>
        <taxon>Eukaryota</taxon>
        <taxon>Viridiplantae</taxon>
        <taxon>Streptophyta</taxon>
        <taxon>Embryophyta</taxon>
        <taxon>Tracheophyta</taxon>
        <taxon>Spermatophyta</taxon>
        <taxon>Magnoliopsida</taxon>
        <taxon>Liliopsida</taxon>
        <taxon>Asparagales</taxon>
        <taxon>Orchidaceae</taxon>
        <taxon>Apostasioideae</taxon>
        <taxon>Apostasia</taxon>
    </lineage>
</organism>
<dbReference type="AlphaFoldDB" id="A0A2I0B238"/>
<keyword evidence="4" id="KW-1185">Reference proteome</keyword>
<sequence length="268" mass="29088">MHSSHSSCRGDTMAREENDGIKTVECLRGRLLAERVASKSAKAEADHIAKRLAELETQLEEEIKHRERAEKRLNQALKKLESLKMLDFRGNLSLSDSSTSSSSSAKCFSSNVGLEKWKESAGEDLLGDSTHQLLSQDGSWSSTETASSRNREAPQGDGASSGIGSMEFTVGTLRQSSADRHKLGCDDDLTEHDAEQSLALVPVSQIQEPASSNPVEKNDAHQVLVALRHLREQLQASLGRRGVAACLTEEPYGRRLASATAMEAASTK</sequence>
<dbReference type="PANTHER" id="PTHR33701:SF2">
    <property type="entry name" value="TRANSMEMBRANE PROTEIN"/>
    <property type="match status" value="1"/>
</dbReference>
<dbReference type="PANTHER" id="PTHR33701">
    <property type="entry name" value="TRANSMEMBRANE PROTEIN"/>
    <property type="match status" value="1"/>
</dbReference>
<proteinExistence type="predicted"/>
<gene>
    <name evidence="3" type="ORF">AXF42_Ash008695</name>
</gene>
<name>A0A2I0B238_9ASPA</name>